<protein>
    <recommendedName>
        <fullName evidence="7">Transglycosylase SLT domain-containing protein</fullName>
    </recommendedName>
</protein>
<keyword evidence="2" id="KW-0732">Signal</keyword>
<accession>A0ABY6Q8J5</accession>
<keyword evidence="6" id="KW-1185">Reference proteome</keyword>
<proteinExistence type="inferred from homology"/>
<dbReference type="InterPro" id="IPR012289">
    <property type="entry name" value="Lytic_TGlycosylase_superhlx_L"/>
</dbReference>
<dbReference type="EMBL" id="CP036501">
    <property type="protein sequence ID" value="UZP74728.1"/>
    <property type="molecule type" value="Genomic_DNA"/>
</dbReference>
<reference evidence="5 6" key="1">
    <citation type="submission" date="2019-02" db="EMBL/GenBank/DDBJ databases">
        <title>Halieaceae_genomes.</title>
        <authorList>
            <person name="Li S.-H."/>
        </authorList>
    </citation>
    <scope>NUCLEOTIDE SEQUENCE [LARGE SCALE GENOMIC DNA]</scope>
    <source>
        <strain evidence="5 6">JH123</strain>
    </source>
</reference>
<dbReference type="CDD" id="cd13401">
    <property type="entry name" value="Slt70-like"/>
    <property type="match status" value="1"/>
</dbReference>
<dbReference type="InterPro" id="IPR008258">
    <property type="entry name" value="Transglycosylase_SLT_dom_1"/>
</dbReference>
<evidence type="ECO:0000313" key="6">
    <source>
        <dbReference type="Proteomes" id="UP001317963"/>
    </source>
</evidence>
<dbReference type="PANTHER" id="PTHR37423">
    <property type="entry name" value="SOLUBLE LYTIC MUREIN TRANSGLYCOSYLASE-RELATED"/>
    <property type="match status" value="1"/>
</dbReference>
<dbReference type="Pfam" id="PF14718">
    <property type="entry name" value="SLT_L"/>
    <property type="match status" value="1"/>
</dbReference>
<evidence type="ECO:0008006" key="7">
    <source>
        <dbReference type="Google" id="ProtNLM"/>
    </source>
</evidence>
<evidence type="ECO:0000256" key="2">
    <source>
        <dbReference type="ARBA" id="ARBA00022729"/>
    </source>
</evidence>
<gene>
    <name evidence="5" type="ORF">E0F26_08245</name>
</gene>
<dbReference type="Proteomes" id="UP001317963">
    <property type="component" value="Chromosome"/>
</dbReference>
<feature type="domain" description="Transglycosylase SLT" evidence="3">
    <location>
        <begin position="491"/>
        <end position="599"/>
    </location>
</feature>
<dbReference type="Gene3D" id="1.10.530.10">
    <property type="match status" value="1"/>
</dbReference>
<dbReference type="PANTHER" id="PTHR37423:SF5">
    <property type="entry name" value="SOLUBLE LYTIC MUREIN TRANSGLYCOSYLASE"/>
    <property type="match status" value="1"/>
</dbReference>
<dbReference type="SUPFAM" id="SSF48435">
    <property type="entry name" value="Bacterial muramidases"/>
    <property type="match status" value="1"/>
</dbReference>
<dbReference type="Gene3D" id="1.25.20.10">
    <property type="entry name" value="Bacterial muramidases"/>
    <property type="match status" value="1"/>
</dbReference>
<evidence type="ECO:0000259" key="3">
    <source>
        <dbReference type="Pfam" id="PF01464"/>
    </source>
</evidence>
<dbReference type="InterPro" id="IPR023346">
    <property type="entry name" value="Lysozyme-like_dom_sf"/>
</dbReference>
<dbReference type="Gene3D" id="1.10.1240.20">
    <property type="entry name" value="Lytic transglycosylase, superhelical linker domain"/>
    <property type="match status" value="1"/>
</dbReference>
<dbReference type="InterPro" id="IPR000189">
    <property type="entry name" value="Transglyc_AS"/>
</dbReference>
<sequence length="646" mass="72567">MLTLMFCVTPLNSRTVLTACLLTVLSFLGFDSRLAVASSVSEPSVQRQKFELAVKELRTGVGPRYQSLRDELSNYALAIYLDALVIEGNLHYASSEEMNQFMATADGSPLAMRTLRSFVRHKVEDRRWRTIIAVTNRSDLSTELSCHRAHALLSMGRVDAANVLLNTAWSVGKSQIKACDPVFKAWIKHSGPTDDVVWERALKAADARNSYLLRYLQRFASKELKRSLADLGEIYRRPDRVTQKVRGQEMHQRDIAYLGVKRLARVNPGKAFTALQTLSERFEFRADQLSEMQSLIARHSLFAKSAAPQEWVKKTLILLKEDELSEIYLRAQIDAADWAAFREGFDWLSEGKQAADEWQYWRAIAAGPGEAEFAQSTFERLAMGRGFHAYLAASTLSKPPTLGSASKRENAVTPHQKMLVDRVRELLALGRKWEARTEFRAALADKQVALLLAELASSVGLHPWAIEAAAAAGAWDRVDLRFPVVFSEEFANAASESGLTAESLMAVARRESALSPDAVSKVGARGLMQLMPSTARLTARKHNYRYSRSRLMRPGYNTAVGALYYADLIDNYKGNRVLALAAYNAGPNRVRRWSEGTMSIARWVDTIPFKETREYVRAVLAYTVIYRLKAGKPAEMLSDLERDYQY</sequence>
<dbReference type="InterPro" id="IPR037061">
    <property type="entry name" value="Lytic_TGlycoase_superhlx_L_sf"/>
</dbReference>
<evidence type="ECO:0000259" key="4">
    <source>
        <dbReference type="Pfam" id="PF14718"/>
    </source>
</evidence>
<feature type="domain" description="Lytic transglycosylase superhelical linker" evidence="4">
    <location>
        <begin position="420"/>
        <end position="477"/>
    </location>
</feature>
<dbReference type="InterPro" id="IPR008939">
    <property type="entry name" value="Lytic_TGlycosylase_superhlx_U"/>
</dbReference>
<organism evidence="5 6">
    <name type="scientific">Candidatus Paraluminiphilus aquimaris</name>
    <dbReference type="NCBI Taxonomy" id="2518994"/>
    <lineage>
        <taxon>Bacteria</taxon>
        <taxon>Pseudomonadati</taxon>
        <taxon>Pseudomonadota</taxon>
        <taxon>Gammaproteobacteria</taxon>
        <taxon>Cellvibrionales</taxon>
        <taxon>Halieaceae</taxon>
        <taxon>Candidatus Paraluminiphilus</taxon>
    </lineage>
</organism>
<evidence type="ECO:0000256" key="1">
    <source>
        <dbReference type="ARBA" id="ARBA00007734"/>
    </source>
</evidence>
<dbReference type="SUPFAM" id="SSF53955">
    <property type="entry name" value="Lysozyme-like"/>
    <property type="match status" value="1"/>
</dbReference>
<dbReference type="PROSITE" id="PS00922">
    <property type="entry name" value="TRANSGLYCOSYLASE"/>
    <property type="match status" value="1"/>
</dbReference>
<comment type="similarity">
    <text evidence="1">Belongs to the transglycosylase Slt family.</text>
</comment>
<evidence type="ECO:0000313" key="5">
    <source>
        <dbReference type="EMBL" id="UZP74728.1"/>
    </source>
</evidence>
<name>A0ABY6Q8J5_9GAMM</name>
<dbReference type="Pfam" id="PF01464">
    <property type="entry name" value="SLT"/>
    <property type="match status" value="1"/>
</dbReference>